<evidence type="ECO:0000256" key="1">
    <source>
        <dbReference type="ARBA" id="ARBA00004651"/>
    </source>
</evidence>
<dbReference type="NCBIfam" id="NF005929">
    <property type="entry name" value="PRK07946.1"/>
    <property type="match status" value="1"/>
</dbReference>
<name>A0A7J5B821_9MICO</name>
<keyword evidence="3" id="KW-1003">Cell membrane</keyword>
<dbReference type="Proteomes" id="UP000433493">
    <property type="component" value="Unassembled WGS sequence"/>
</dbReference>
<dbReference type="GO" id="GO:0005886">
    <property type="term" value="C:plasma membrane"/>
    <property type="evidence" value="ECO:0007669"/>
    <property type="project" value="UniProtKB-SubCell"/>
</dbReference>
<accession>A0A7J5B821</accession>
<reference evidence="9 10" key="1">
    <citation type="submission" date="2019-09" db="EMBL/GenBank/DDBJ databases">
        <title>Phylogeny of genus Pseudoclavibacter and closely related genus.</title>
        <authorList>
            <person name="Li Y."/>
        </authorList>
    </citation>
    <scope>NUCLEOTIDE SEQUENCE [LARGE SCALE GENOMIC DNA]</scope>
    <source>
        <strain evidence="9 10">KCTC 13959</strain>
    </source>
</reference>
<evidence type="ECO:0000256" key="2">
    <source>
        <dbReference type="ARBA" id="ARBA00010388"/>
    </source>
</evidence>
<dbReference type="InterPro" id="IPR050601">
    <property type="entry name" value="CPA3_antiporter_subunitC"/>
</dbReference>
<protein>
    <submittedName>
        <fullName evidence="9">Na(+)/H(+) antiporter subunit C</fullName>
    </submittedName>
</protein>
<feature type="compositionally biased region" description="Acidic residues" evidence="7">
    <location>
        <begin position="122"/>
        <end position="135"/>
    </location>
</feature>
<dbReference type="EMBL" id="WBKB01000015">
    <property type="protein sequence ID" value="KAB1640486.1"/>
    <property type="molecule type" value="Genomic_DNA"/>
</dbReference>
<feature type="region of interest" description="Disordered" evidence="7">
    <location>
        <begin position="111"/>
        <end position="181"/>
    </location>
</feature>
<dbReference type="PANTHER" id="PTHR34583:SF2">
    <property type="entry name" value="ANTIPORTER SUBUNIT MNHC2-RELATED"/>
    <property type="match status" value="1"/>
</dbReference>
<evidence type="ECO:0000256" key="4">
    <source>
        <dbReference type="ARBA" id="ARBA00022692"/>
    </source>
</evidence>
<comment type="similarity">
    <text evidence="2">Belongs to the CPA3 antiporters (TC 2.A.63) subunit C family.</text>
</comment>
<dbReference type="RefSeq" id="WP_158053491.1">
    <property type="nucleotide sequence ID" value="NZ_WBKB01000015.1"/>
</dbReference>
<evidence type="ECO:0000256" key="8">
    <source>
        <dbReference type="SAM" id="Phobius"/>
    </source>
</evidence>
<keyword evidence="4 8" id="KW-0812">Transmembrane</keyword>
<feature type="transmembrane region" description="Helical" evidence="8">
    <location>
        <begin position="72"/>
        <end position="96"/>
    </location>
</feature>
<dbReference type="AlphaFoldDB" id="A0A7J5B821"/>
<evidence type="ECO:0000256" key="3">
    <source>
        <dbReference type="ARBA" id="ARBA00022475"/>
    </source>
</evidence>
<evidence type="ECO:0000313" key="9">
    <source>
        <dbReference type="EMBL" id="KAB1640486.1"/>
    </source>
</evidence>
<dbReference type="Pfam" id="PF00420">
    <property type="entry name" value="Oxidored_q2"/>
    <property type="match status" value="1"/>
</dbReference>
<feature type="transmembrane region" description="Helical" evidence="8">
    <location>
        <begin position="30"/>
        <end position="52"/>
    </location>
</feature>
<evidence type="ECO:0000313" key="10">
    <source>
        <dbReference type="Proteomes" id="UP000433493"/>
    </source>
</evidence>
<keyword evidence="10" id="KW-1185">Reference proteome</keyword>
<comment type="subcellular location">
    <subcellularLocation>
        <location evidence="1">Cell membrane</location>
        <topology evidence="1">Multi-pass membrane protein</topology>
    </subcellularLocation>
</comment>
<evidence type="ECO:0000256" key="5">
    <source>
        <dbReference type="ARBA" id="ARBA00022989"/>
    </source>
</evidence>
<evidence type="ECO:0000256" key="7">
    <source>
        <dbReference type="SAM" id="MobiDB-lite"/>
    </source>
</evidence>
<proteinExistence type="inferred from homology"/>
<organism evidence="9 10">
    <name type="scientific">Gulosibacter chungangensis</name>
    <dbReference type="NCBI Taxonomy" id="979746"/>
    <lineage>
        <taxon>Bacteria</taxon>
        <taxon>Bacillati</taxon>
        <taxon>Actinomycetota</taxon>
        <taxon>Actinomycetes</taxon>
        <taxon>Micrococcales</taxon>
        <taxon>Microbacteriaceae</taxon>
        <taxon>Gulosibacter</taxon>
    </lineage>
</organism>
<sequence length="181" mass="19918">MTINIVLLAGMVILYACGIYLLLERSFTRIILGVLLAGNATNLLIFITSGKYGEAPIIGEDGVVKDTYSDPLPQAFILTAIVISFATLAFMLALLYRSWRLVRVDTVEDDEDSVSLRHTDPEADDEVFEEGEGPDTEFGTAAEAAVPDALTIDELEEDPQPRTGETRQVKHEDENRKGQTQ</sequence>
<dbReference type="InterPro" id="IPR039428">
    <property type="entry name" value="NUOK/Mnh_C1-like"/>
</dbReference>
<dbReference type="PANTHER" id="PTHR34583">
    <property type="entry name" value="ANTIPORTER SUBUNIT MNHC2-RELATED"/>
    <property type="match status" value="1"/>
</dbReference>
<keyword evidence="6 8" id="KW-0472">Membrane</keyword>
<comment type="caution">
    <text evidence="9">The sequence shown here is derived from an EMBL/GenBank/DDBJ whole genome shotgun (WGS) entry which is preliminary data.</text>
</comment>
<feature type="transmembrane region" description="Helical" evidence="8">
    <location>
        <begin position="6"/>
        <end position="23"/>
    </location>
</feature>
<dbReference type="Gene3D" id="1.10.287.3510">
    <property type="match status" value="1"/>
</dbReference>
<gene>
    <name evidence="9" type="ORF">F8O05_14620</name>
</gene>
<feature type="compositionally biased region" description="Basic and acidic residues" evidence="7">
    <location>
        <begin position="164"/>
        <end position="181"/>
    </location>
</feature>
<evidence type="ECO:0000256" key="6">
    <source>
        <dbReference type="ARBA" id="ARBA00023136"/>
    </source>
</evidence>
<keyword evidence="5 8" id="KW-1133">Transmembrane helix</keyword>
<dbReference type="OrthoDB" id="9799219at2"/>